<dbReference type="InterPro" id="IPR013785">
    <property type="entry name" value="Aldolase_TIM"/>
</dbReference>
<evidence type="ECO:0000256" key="6">
    <source>
        <dbReference type="ARBA" id="ARBA00048791"/>
    </source>
</evidence>
<dbReference type="EMBL" id="JACONW010000117">
    <property type="protein sequence ID" value="MBC3952092.1"/>
    <property type="molecule type" value="Genomic_DNA"/>
</dbReference>
<dbReference type="Pfam" id="PF01791">
    <property type="entry name" value="DeoC"/>
    <property type="match status" value="1"/>
</dbReference>
<evidence type="ECO:0000256" key="1">
    <source>
        <dbReference type="ARBA" id="ARBA00004816"/>
    </source>
</evidence>
<keyword evidence="5" id="KW-0704">Schiff base</keyword>
<reference evidence="8 9" key="1">
    <citation type="submission" date="2020-08" db="EMBL/GenBank/DDBJ databases">
        <title>Putative novel bacterial strains isolated from necrotic wheat leaf tissues caused by Xanthomonas translucens.</title>
        <authorList>
            <person name="Tambong J.T."/>
        </authorList>
    </citation>
    <scope>NUCLEOTIDE SEQUENCE [LARGE SCALE GENOMIC DNA]</scope>
    <source>
        <strain evidence="8 9">DOAB 1069</strain>
    </source>
</reference>
<comment type="similarity">
    <text evidence="2">Belongs to the DeoC/FbaB aldolase family. DeoC type 2 subfamily.</text>
</comment>
<dbReference type="SUPFAM" id="SSF51569">
    <property type="entry name" value="Aldolase"/>
    <property type="match status" value="1"/>
</dbReference>
<comment type="caution">
    <text evidence="8">The sequence shown here is derived from an EMBL/GenBank/DDBJ whole genome shotgun (WGS) entry which is preliminary data.</text>
</comment>
<dbReference type="InterPro" id="IPR002915">
    <property type="entry name" value="DeoC/FbaB/LacD_aldolase"/>
</dbReference>
<dbReference type="PIRSF" id="PIRSF001357">
    <property type="entry name" value="DeoC"/>
    <property type="match status" value="1"/>
</dbReference>
<dbReference type="InterPro" id="IPR011343">
    <property type="entry name" value="DeoC"/>
</dbReference>
<gene>
    <name evidence="8" type="primary">deoC</name>
    <name evidence="8" type="ORF">H8S59_20145</name>
</gene>
<sequence>MSMDISTEDEQLARQAISLFELMALDVDDTEARIVGLCQRAMTPLGPIAAICVYPRFVLLARTTLDRLQHRDIRVVAVVNFPYGSANEEAVMSETRAAVMSGADEIDLVYPFRTLLSGDQQTGANMVASCRAACGPDMVLTVTLEVGDLRDPQIIRDACLAAIIAGANFIKTSTGKLVTPPTTQAVRVMLESLVDVGGQVGLKFCGGLRTLNDARLFIEMARARFGPQWVSDQRVRLVGSSLLDDILSQLGVVEPGSRGNGY</sequence>
<name>A0ABR7B4I2_9PSED</name>
<dbReference type="GO" id="GO:0004139">
    <property type="term" value="F:deoxyribose-phosphate aldolase activity"/>
    <property type="evidence" value="ECO:0007669"/>
    <property type="project" value="UniProtKB-EC"/>
</dbReference>
<dbReference type="RefSeq" id="WP_187522578.1">
    <property type="nucleotide sequence ID" value="NZ_JACONW010000117.1"/>
</dbReference>
<comment type="catalytic activity">
    <reaction evidence="6">
        <text>2-deoxy-D-ribose 5-phosphate = D-glyceraldehyde 3-phosphate + acetaldehyde</text>
        <dbReference type="Rhea" id="RHEA:12821"/>
        <dbReference type="ChEBI" id="CHEBI:15343"/>
        <dbReference type="ChEBI" id="CHEBI:59776"/>
        <dbReference type="ChEBI" id="CHEBI:62877"/>
        <dbReference type="EC" id="4.1.2.4"/>
    </reaction>
</comment>
<evidence type="ECO:0000256" key="2">
    <source>
        <dbReference type="ARBA" id="ARBA00009473"/>
    </source>
</evidence>
<dbReference type="PANTHER" id="PTHR10889:SF3">
    <property type="entry name" value="DEOXYRIBOSE-PHOSPHATE ALDOLASE"/>
    <property type="match status" value="1"/>
</dbReference>
<evidence type="ECO:0000313" key="9">
    <source>
        <dbReference type="Proteomes" id="UP000651852"/>
    </source>
</evidence>
<evidence type="ECO:0000313" key="8">
    <source>
        <dbReference type="EMBL" id="MBC3952092.1"/>
    </source>
</evidence>
<dbReference type="SMART" id="SM01133">
    <property type="entry name" value="DeoC"/>
    <property type="match status" value="1"/>
</dbReference>
<organism evidence="8 9">
    <name type="scientific">Pseudomonas folii</name>
    <dbReference type="NCBI Taxonomy" id="2762593"/>
    <lineage>
        <taxon>Bacteria</taxon>
        <taxon>Pseudomonadati</taxon>
        <taxon>Pseudomonadota</taxon>
        <taxon>Gammaproteobacteria</taxon>
        <taxon>Pseudomonadales</taxon>
        <taxon>Pseudomonadaceae</taxon>
        <taxon>Pseudomonas</taxon>
    </lineage>
</organism>
<protein>
    <recommendedName>
        <fullName evidence="3 7">Deoxyribose-phosphate aldolase</fullName>
        <ecNumber evidence="3 7">4.1.2.4</ecNumber>
    </recommendedName>
</protein>
<evidence type="ECO:0000256" key="4">
    <source>
        <dbReference type="ARBA" id="ARBA00023239"/>
    </source>
</evidence>
<evidence type="ECO:0000256" key="7">
    <source>
        <dbReference type="NCBIfam" id="TIGR00126"/>
    </source>
</evidence>
<dbReference type="NCBIfam" id="TIGR00126">
    <property type="entry name" value="deoC"/>
    <property type="match status" value="1"/>
</dbReference>
<proteinExistence type="inferred from homology"/>
<evidence type="ECO:0000256" key="3">
    <source>
        <dbReference type="ARBA" id="ARBA00012515"/>
    </source>
</evidence>
<dbReference type="Gene3D" id="3.20.20.70">
    <property type="entry name" value="Aldolase class I"/>
    <property type="match status" value="1"/>
</dbReference>
<keyword evidence="9" id="KW-1185">Reference proteome</keyword>
<accession>A0ABR7B4I2</accession>
<dbReference type="EC" id="4.1.2.4" evidence="3 7"/>
<evidence type="ECO:0000256" key="5">
    <source>
        <dbReference type="ARBA" id="ARBA00023270"/>
    </source>
</evidence>
<keyword evidence="4 8" id="KW-0456">Lyase</keyword>
<dbReference type="Proteomes" id="UP000651852">
    <property type="component" value="Unassembled WGS sequence"/>
</dbReference>
<dbReference type="PANTHER" id="PTHR10889">
    <property type="entry name" value="DEOXYRIBOSE-PHOSPHATE ALDOLASE"/>
    <property type="match status" value="1"/>
</dbReference>
<comment type="pathway">
    <text evidence="1">Carbohydrate degradation; 2-deoxy-D-ribose 1-phosphate degradation; D-glyceraldehyde 3-phosphate and acetaldehyde from 2-deoxy-alpha-D-ribose 1-phosphate: step 2/2.</text>
</comment>